<accession>A0AAJ0CR96</accession>
<protein>
    <submittedName>
        <fullName evidence="2">Uncharacterized protein</fullName>
    </submittedName>
</protein>
<feature type="transmembrane region" description="Helical" evidence="1">
    <location>
        <begin position="38"/>
        <end position="60"/>
    </location>
</feature>
<name>A0AAJ0CR96_9HYPO</name>
<keyword evidence="1" id="KW-0472">Membrane</keyword>
<dbReference type="AlphaFoldDB" id="A0AAJ0CR96"/>
<reference evidence="2" key="1">
    <citation type="submission" date="2023-06" db="EMBL/GenBank/DDBJ databases">
        <title>Conoideocrella luteorostrata (Hypocreales: Clavicipitaceae), a potential biocontrol fungus for elongate hemlock scale in United States Christmas tree production areas.</title>
        <authorList>
            <person name="Barrett H."/>
            <person name="Lovett B."/>
            <person name="Macias A.M."/>
            <person name="Stajich J.E."/>
            <person name="Kasson M.T."/>
        </authorList>
    </citation>
    <scope>NUCLEOTIDE SEQUENCE</scope>
    <source>
        <strain evidence="2">ARSEF 14590</strain>
    </source>
</reference>
<evidence type="ECO:0000313" key="3">
    <source>
        <dbReference type="Proteomes" id="UP001251528"/>
    </source>
</evidence>
<proteinExistence type="predicted"/>
<comment type="caution">
    <text evidence="2">The sequence shown here is derived from an EMBL/GenBank/DDBJ whole genome shotgun (WGS) entry which is preliminary data.</text>
</comment>
<dbReference type="EMBL" id="JASWJB010000066">
    <property type="protein sequence ID" value="KAK2601960.1"/>
    <property type="molecule type" value="Genomic_DNA"/>
</dbReference>
<sequence length="86" mass="9579">MGGMVLMLVSKATQKDAYEDVNYSGENNGGIHFRKSSMAVVAMWLLGAVIVWRVGFGIWACADCYKDHQQEAQRYGRTPHAEVQQA</sequence>
<keyword evidence="1" id="KW-0812">Transmembrane</keyword>
<dbReference type="Proteomes" id="UP001251528">
    <property type="component" value="Unassembled WGS sequence"/>
</dbReference>
<evidence type="ECO:0000256" key="1">
    <source>
        <dbReference type="SAM" id="Phobius"/>
    </source>
</evidence>
<keyword evidence="1" id="KW-1133">Transmembrane helix</keyword>
<keyword evidence="3" id="KW-1185">Reference proteome</keyword>
<evidence type="ECO:0000313" key="2">
    <source>
        <dbReference type="EMBL" id="KAK2601960.1"/>
    </source>
</evidence>
<organism evidence="2 3">
    <name type="scientific">Conoideocrella luteorostrata</name>
    <dbReference type="NCBI Taxonomy" id="1105319"/>
    <lineage>
        <taxon>Eukaryota</taxon>
        <taxon>Fungi</taxon>
        <taxon>Dikarya</taxon>
        <taxon>Ascomycota</taxon>
        <taxon>Pezizomycotina</taxon>
        <taxon>Sordariomycetes</taxon>
        <taxon>Hypocreomycetidae</taxon>
        <taxon>Hypocreales</taxon>
        <taxon>Clavicipitaceae</taxon>
        <taxon>Conoideocrella</taxon>
    </lineage>
</organism>
<gene>
    <name evidence="2" type="ORF">QQS21_004473</name>
</gene>